<name>A0A7R9GE46_9CRUS</name>
<proteinExistence type="predicted"/>
<reference evidence="2" key="1">
    <citation type="submission" date="2020-11" db="EMBL/GenBank/DDBJ databases">
        <authorList>
            <person name="Tran Van P."/>
        </authorList>
    </citation>
    <scope>NUCLEOTIDE SEQUENCE</scope>
</reference>
<keyword evidence="3" id="KW-1185">Reference proteome</keyword>
<protein>
    <submittedName>
        <fullName evidence="2">Uncharacterized protein</fullName>
    </submittedName>
</protein>
<gene>
    <name evidence="2" type="ORF">NMOB1V02_LOCUS5458</name>
</gene>
<dbReference type="Proteomes" id="UP000678499">
    <property type="component" value="Unassembled WGS sequence"/>
</dbReference>
<accession>A0A7R9GE46</accession>
<feature type="compositionally biased region" description="Low complexity" evidence="1">
    <location>
        <begin position="82"/>
        <end position="93"/>
    </location>
</feature>
<organism evidence="2">
    <name type="scientific">Notodromas monacha</name>
    <dbReference type="NCBI Taxonomy" id="399045"/>
    <lineage>
        <taxon>Eukaryota</taxon>
        <taxon>Metazoa</taxon>
        <taxon>Ecdysozoa</taxon>
        <taxon>Arthropoda</taxon>
        <taxon>Crustacea</taxon>
        <taxon>Oligostraca</taxon>
        <taxon>Ostracoda</taxon>
        <taxon>Podocopa</taxon>
        <taxon>Podocopida</taxon>
        <taxon>Cypridocopina</taxon>
        <taxon>Cypridoidea</taxon>
        <taxon>Cyprididae</taxon>
        <taxon>Notodromas</taxon>
    </lineage>
</organism>
<dbReference type="AlphaFoldDB" id="A0A7R9GE46"/>
<evidence type="ECO:0000313" key="2">
    <source>
        <dbReference type="EMBL" id="CAD7277733.1"/>
    </source>
</evidence>
<dbReference type="OrthoDB" id="5983381at2759"/>
<feature type="region of interest" description="Disordered" evidence="1">
    <location>
        <begin position="54"/>
        <end position="130"/>
    </location>
</feature>
<feature type="compositionally biased region" description="Low complexity" evidence="1">
    <location>
        <begin position="101"/>
        <end position="116"/>
    </location>
</feature>
<dbReference type="EMBL" id="CAJPEX010000990">
    <property type="protein sequence ID" value="CAG0917885.1"/>
    <property type="molecule type" value="Genomic_DNA"/>
</dbReference>
<sequence>MVHQGFLDQKDCKGTKDLLGSLGMMEDQEKLEFLVNQVPKVIWDLLDFQVPQDQEDCQGHRSEKTFQGPLGGLGPPGPVGIPGPAGKPGDTGPAGPPGPPGETVTVDGTVGARPGTRGPPGLPGVMGTVS</sequence>
<dbReference type="EMBL" id="OA883027">
    <property type="protein sequence ID" value="CAD7277733.1"/>
    <property type="molecule type" value="Genomic_DNA"/>
</dbReference>
<evidence type="ECO:0000256" key="1">
    <source>
        <dbReference type="SAM" id="MobiDB-lite"/>
    </source>
</evidence>
<evidence type="ECO:0000313" key="3">
    <source>
        <dbReference type="Proteomes" id="UP000678499"/>
    </source>
</evidence>